<evidence type="ECO:0000256" key="8">
    <source>
        <dbReference type="ARBA" id="ARBA00022846"/>
    </source>
</evidence>
<feature type="compositionally biased region" description="Basic and acidic residues" evidence="15">
    <location>
        <begin position="330"/>
        <end position="344"/>
    </location>
</feature>
<feature type="compositionally biased region" description="Basic and acidic residues" evidence="15">
    <location>
        <begin position="451"/>
        <end position="474"/>
    </location>
</feature>
<dbReference type="PANTHER" id="PTHR14320:SF2">
    <property type="entry name" value="COILED-COIL DOMAIN-CONTAINING PROTEIN 181"/>
    <property type="match status" value="1"/>
</dbReference>
<dbReference type="AlphaFoldDB" id="A0A813MDV1"/>
<keyword evidence="9 14" id="KW-0175">Coiled coil</keyword>
<keyword evidence="11" id="KW-0206">Cytoskeleton</keyword>
<dbReference type="PANTHER" id="PTHR14320">
    <property type="entry name" value="COILED-COIL DOMAIN-CONTAINING PROTEIN 181"/>
    <property type="match status" value="1"/>
</dbReference>
<comment type="subcellular location">
    <subcellularLocation>
        <location evidence="2">Cell projection</location>
        <location evidence="2">Cilium</location>
        <location evidence="2">Flagellum</location>
    </subcellularLocation>
    <subcellularLocation>
        <location evidence="3">Cytoplasm</location>
        <location evidence="3">Cytoskeleton</location>
    </subcellularLocation>
</comment>
<evidence type="ECO:0000256" key="4">
    <source>
        <dbReference type="ARBA" id="ARBA00005737"/>
    </source>
</evidence>
<evidence type="ECO:0000256" key="9">
    <source>
        <dbReference type="ARBA" id="ARBA00023054"/>
    </source>
</evidence>
<evidence type="ECO:0000256" key="6">
    <source>
        <dbReference type="ARBA" id="ARBA00022490"/>
    </source>
</evidence>
<feature type="region of interest" description="Disordered" evidence="15">
    <location>
        <begin position="264"/>
        <end position="314"/>
    </location>
</feature>
<keyword evidence="7" id="KW-0493">Microtubule</keyword>
<comment type="caution">
    <text evidence="16">The sequence shown here is derived from an EMBL/GenBank/DDBJ whole genome shotgun (WGS) entry which is preliminary data.</text>
</comment>
<feature type="region of interest" description="Disordered" evidence="15">
    <location>
        <begin position="33"/>
        <end position="54"/>
    </location>
</feature>
<proteinExistence type="inferred from homology"/>
<dbReference type="OrthoDB" id="10487381at2759"/>
<comment type="similarity">
    <text evidence="4">Belongs to the CCDC181 family.</text>
</comment>
<evidence type="ECO:0000256" key="3">
    <source>
        <dbReference type="ARBA" id="ARBA00004245"/>
    </source>
</evidence>
<keyword evidence="10" id="KW-0969">Cilium</keyword>
<keyword evidence="6" id="KW-0963">Cytoplasm</keyword>
<evidence type="ECO:0000313" key="17">
    <source>
        <dbReference type="Proteomes" id="UP000663879"/>
    </source>
</evidence>
<evidence type="ECO:0000256" key="1">
    <source>
        <dbReference type="ARBA" id="ARBA00002213"/>
    </source>
</evidence>
<name>A0A813MDV1_9BILA</name>
<comment type="function">
    <text evidence="1">Microtubule-binding protein that localizes to the microtubular manchette of elongating spermatids.</text>
</comment>
<feature type="compositionally biased region" description="Basic and acidic residues" evidence="15">
    <location>
        <begin position="424"/>
        <end position="443"/>
    </location>
</feature>
<evidence type="ECO:0000256" key="11">
    <source>
        <dbReference type="ARBA" id="ARBA00023212"/>
    </source>
</evidence>
<evidence type="ECO:0000256" key="5">
    <source>
        <dbReference type="ARBA" id="ARBA00022306"/>
    </source>
</evidence>
<evidence type="ECO:0000256" key="7">
    <source>
        <dbReference type="ARBA" id="ARBA00022701"/>
    </source>
</evidence>
<evidence type="ECO:0000313" key="16">
    <source>
        <dbReference type="EMBL" id="CAF0718838.1"/>
    </source>
</evidence>
<protein>
    <recommendedName>
        <fullName evidence="5">Coiled-coil domain-containing protein 181</fullName>
    </recommendedName>
</protein>
<evidence type="ECO:0000256" key="13">
    <source>
        <dbReference type="ARBA" id="ARBA00047162"/>
    </source>
</evidence>
<feature type="region of interest" description="Disordered" evidence="15">
    <location>
        <begin position="330"/>
        <end position="494"/>
    </location>
</feature>
<feature type="region of interest" description="Disordered" evidence="15">
    <location>
        <begin position="219"/>
        <end position="245"/>
    </location>
</feature>
<dbReference type="Proteomes" id="UP000663879">
    <property type="component" value="Unassembled WGS sequence"/>
</dbReference>
<evidence type="ECO:0000256" key="10">
    <source>
        <dbReference type="ARBA" id="ARBA00023069"/>
    </source>
</evidence>
<evidence type="ECO:0000256" key="14">
    <source>
        <dbReference type="SAM" id="Coils"/>
    </source>
</evidence>
<gene>
    <name evidence="16" type="ORF">OXX778_LOCUS1986</name>
</gene>
<comment type="subunit">
    <text evidence="13">Homodimer. Interacts with HOOK1. Interacts with HOOK2. Interacts with HOOK3.</text>
</comment>
<feature type="compositionally biased region" description="Basic and acidic residues" evidence="15">
    <location>
        <begin position="284"/>
        <end position="302"/>
    </location>
</feature>
<dbReference type="EMBL" id="CAJNOC010000143">
    <property type="protein sequence ID" value="CAF0718838.1"/>
    <property type="molecule type" value="Genomic_DNA"/>
</dbReference>
<dbReference type="GO" id="GO:0031514">
    <property type="term" value="C:motile cilium"/>
    <property type="evidence" value="ECO:0007669"/>
    <property type="project" value="UniProtKB-SubCell"/>
</dbReference>
<evidence type="ECO:0000256" key="2">
    <source>
        <dbReference type="ARBA" id="ARBA00004230"/>
    </source>
</evidence>
<reference evidence="16" key="1">
    <citation type="submission" date="2021-02" db="EMBL/GenBank/DDBJ databases">
        <authorList>
            <person name="Nowell W R."/>
        </authorList>
    </citation>
    <scope>NUCLEOTIDE SEQUENCE</scope>
    <source>
        <strain evidence="16">Ploen Becks lab</strain>
    </source>
</reference>
<dbReference type="GO" id="GO:0005874">
    <property type="term" value="C:microtubule"/>
    <property type="evidence" value="ECO:0007669"/>
    <property type="project" value="UniProtKB-KW"/>
</dbReference>
<evidence type="ECO:0000256" key="12">
    <source>
        <dbReference type="ARBA" id="ARBA00023273"/>
    </source>
</evidence>
<accession>A0A813MDV1</accession>
<organism evidence="16 17">
    <name type="scientific">Brachionus calyciflorus</name>
    <dbReference type="NCBI Taxonomy" id="104777"/>
    <lineage>
        <taxon>Eukaryota</taxon>
        <taxon>Metazoa</taxon>
        <taxon>Spiralia</taxon>
        <taxon>Gnathifera</taxon>
        <taxon>Rotifera</taxon>
        <taxon>Eurotatoria</taxon>
        <taxon>Monogononta</taxon>
        <taxon>Pseudotrocha</taxon>
        <taxon>Ploima</taxon>
        <taxon>Brachionidae</taxon>
        <taxon>Brachionus</taxon>
    </lineage>
</organism>
<dbReference type="InterPro" id="IPR026687">
    <property type="entry name" value="CCDC181"/>
</dbReference>
<feature type="compositionally biased region" description="Acidic residues" evidence="15">
    <location>
        <begin position="39"/>
        <end position="49"/>
    </location>
</feature>
<dbReference type="GO" id="GO:0008017">
    <property type="term" value="F:microtubule binding"/>
    <property type="evidence" value="ECO:0007669"/>
    <property type="project" value="InterPro"/>
</dbReference>
<feature type="compositionally biased region" description="Polar residues" evidence="15">
    <location>
        <begin position="219"/>
        <end position="228"/>
    </location>
</feature>
<feature type="compositionally biased region" description="Polar residues" evidence="15">
    <location>
        <begin position="413"/>
        <end position="423"/>
    </location>
</feature>
<feature type="coiled-coil region" evidence="14">
    <location>
        <begin position="178"/>
        <end position="212"/>
    </location>
</feature>
<keyword evidence="8" id="KW-0282">Flagellum</keyword>
<keyword evidence="17" id="KW-1185">Reference proteome</keyword>
<feature type="compositionally biased region" description="Basic and acidic residues" evidence="15">
    <location>
        <begin position="360"/>
        <end position="376"/>
    </location>
</feature>
<sequence>MNRKTQSNFGLNISDLYAPHINALKTMNKETNNLTFEPNQDDQTTDPEPEFFPSDHNFDDDYLYDFSNVKPDLHLETGSNNPSEDDEEEDDINFDYAYGYDYERVIKDRLKIANQEFVKEPNVAVDRPILVSFDNAVTAFDILKEQEGSEVEKKEENEIINKLPLNDTIEKENPNLFANKIKEAIQRYDEEMAKNQHNINEIEDENEEDIDEYFSKLSNNNQSTDLVKNSTPTPPSRNSPEIIKDKSNDLKFISKIVDIASDQDVDNSKTKSPSPILQLSPKIKSPEPPKKQEIKQDDKKEIEENEDTVLIEKDGKFQLISAKDYTALEQARKNLQDDDKENQKPLKPHPPQRPKTSNNDYRKNKVMIKDKIDVKRVSRSADVNKNRPNRIKSHSPMAKYSTPEYAKDYKSPYQATVKTVRTNESADAKKKRLEEEEERKRINQEAFEAWVKSKEKQKLTEQKRKNESGKKSNETTENGNEVRPSFNTWLKKKHDQIQKEREYQKKLEQIFVLDKKKSSPEEQSKVFRDWITRKIREKNETIKQEKLEHKKWISRRRKSRKHQRLSQALEMANAYGYSSSYFTPGFSY</sequence>
<evidence type="ECO:0000256" key="15">
    <source>
        <dbReference type="SAM" id="MobiDB-lite"/>
    </source>
</evidence>
<keyword evidence="12" id="KW-0966">Cell projection</keyword>